<feature type="signal peptide" evidence="7">
    <location>
        <begin position="1"/>
        <end position="22"/>
    </location>
</feature>
<accession>A0A0A1V9Z1</accession>
<name>A0A0A1V9Z1_9HYPO</name>
<keyword evidence="3 7" id="KW-0732">Signal</keyword>
<dbReference type="InterPro" id="IPR022398">
    <property type="entry name" value="Peptidase_S8_His-AS"/>
</dbReference>
<dbReference type="CDD" id="cd07489">
    <property type="entry name" value="Peptidases_S8_5"/>
    <property type="match status" value="1"/>
</dbReference>
<evidence type="ECO:0000313" key="11">
    <source>
        <dbReference type="Proteomes" id="UP000030151"/>
    </source>
</evidence>
<keyword evidence="2 6" id="KW-0645">Protease</keyword>
<dbReference type="SUPFAM" id="SSF52743">
    <property type="entry name" value="Subtilisin-like"/>
    <property type="match status" value="1"/>
</dbReference>
<evidence type="ECO:0000256" key="5">
    <source>
        <dbReference type="ARBA" id="ARBA00022825"/>
    </source>
</evidence>
<dbReference type="HOGENOM" id="CLU_003559_3_2_1"/>
<feature type="active site" description="Charge relay system" evidence="6">
    <location>
        <position position="163"/>
    </location>
</feature>
<feature type="active site" description="Charge relay system" evidence="6">
    <location>
        <position position="204"/>
    </location>
</feature>
<keyword evidence="4 6" id="KW-0378">Hydrolase</keyword>
<evidence type="ECO:0000256" key="3">
    <source>
        <dbReference type="ARBA" id="ARBA00022729"/>
    </source>
</evidence>
<dbReference type="EMBL" id="JELW01000001">
    <property type="protein sequence ID" value="EXV06538.1"/>
    <property type="molecule type" value="Genomic_DNA"/>
</dbReference>
<dbReference type="PROSITE" id="PS00137">
    <property type="entry name" value="SUBTILASE_HIS"/>
    <property type="match status" value="1"/>
</dbReference>
<evidence type="ECO:0000256" key="6">
    <source>
        <dbReference type="PROSITE-ProRule" id="PRU01240"/>
    </source>
</evidence>
<dbReference type="Pfam" id="PF06280">
    <property type="entry name" value="fn3_5"/>
    <property type="match status" value="1"/>
</dbReference>
<dbReference type="InterPro" id="IPR036852">
    <property type="entry name" value="Peptidase_S8/S53_dom_sf"/>
</dbReference>
<dbReference type="InterPro" id="IPR010435">
    <property type="entry name" value="C5a/SBT2-like_Fn3"/>
</dbReference>
<dbReference type="InterPro" id="IPR023827">
    <property type="entry name" value="Peptidase_S8_Asp-AS"/>
</dbReference>
<dbReference type="OrthoDB" id="10256524at2759"/>
<feature type="domain" description="C5a peptidase/Subtilisin-like protease SBT2-like Fn3-like" evidence="9">
    <location>
        <begin position="441"/>
        <end position="551"/>
    </location>
</feature>
<dbReference type="eggNOG" id="KOG4266">
    <property type="taxonomic scope" value="Eukaryota"/>
</dbReference>
<evidence type="ECO:0000259" key="8">
    <source>
        <dbReference type="Pfam" id="PF00082"/>
    </source>
</evidence>
<evidence type="ECO:0000256" key="2">
    <source>
        <dbReference type="ARBA" id="ARBA00022670"/>
    </source>
</evidence>
<feature type="active site" description="Charge relay system" evidence="6">
    <location>
        <position position="369"/>
    </location>
</feature>
<dbReference type="PRINTS" id="PR00723">
    <property type="entry name" value="SUBTILISIN"/>
</dbReference>
<keyword evidence="5 6" id="KW-0720">Serine protease</keyword>
<evidence type="ECO:0000259" key="9">
    <source>
        <dbReference type="Pfam" id="PF06280"/>
    </source>
</evidence>
<dbReference type="Gene3D" id="3.40.50.200">
    <property type="entry name" value="Peptidase S8/S53 domain"/>
    <property type="match status" value="1"/>
</dbReference>
<dbReference type="InterPro" id="IPR050131">
    <property type="entry name" value="Peptidase_S8_subtilisin-like"/>
</dbReference>
<evidence type="ECO:0000313" key="10">
    <source>
        <dbReference type="EMBL" id="EXV06538.1"/>
    </source>
</evidence>
<dbReference type="PROSITE" id="PS51892">
    <property type="entry name" value="SUBTILASE"/>
    <property type="match status" value="1"/>
</dbReference>
<dbReference type="GO" id="GO:0016020">
    <property type="term" value="C:membrane"/>
    <property type="evidence" value="ECO:0007669"/>
    <property type="project" value="InterPro"/>
</dbReference>
<evidence type="ECO:0000256" key="1">
    <source>
        <dbReference type="ARBA" id="ARBA00011073"/>
    </source>
</evidence>
<dbReference type="GO" id="GO:0006508">
    <property type="term" value="P:proteolysis"/>
    <property type="evidence" value="ECO:0007669"/>
    <property type="project" value="UniProtKB-KW"/>
</dbReference>
<evidence type="ECO:0000256" key="4">
    <source>
        <dbReference type="ARBA" id="ARBA00022801"/>
    </source>
</evidence>
<organism evidence="10 11">
    <name type="scientific">Metarhizium robertsii</name>
    <dbReference type="NCBI Taxonomy" id="568076"/>
    <lineage>
        <taxon>Eukaryota</taxon>
        <taxon>Fungi</taxon>
        <taxon>Dikarya</taxon>
        <taxon>Ascomycota</taxon>
        <taxon>Pezizomycotina</taxon>
        <taxon>Sordariomycetes</taxon>
        <taxon>Hypocreomycetidae</taxon>
        <taxon>Hypocreales</taxon>
        <taxon>Clavicipitaceae</taxon>
        <taxon>Metarhizium</taxon>
    </lineage>
</organism>
<dbReference type="AlphaFoldDB" id="A0A0A1V9Z1"/>
<dbReference type="Pfam" id="PF00082">
    <property type="entry name" value="Peptidase_S8"/>
    <property type="match status" value="1"/>
</dbReference>
<dbReference type="InterPro" id="IPR000209">
    <property type="entry name" value="Peptidase_S8/S53_dom"/>
</dbReference>
<dbReference type="Proteomes" id="UP000030151">
    <property type="component" value="Unassembled WGS sequence"/>
</dbReference>
<reference evidence="10 11" key="1">
    <citation type="submission" date="2014-02" db="EMBL/GenBank/DDBJ databases">
        <title>The genome sequence of the entomopathogenic fungus Metarhizium robertsii ARSEF 2575.</title>
        <authorList>
            <person name="Giuliano Garisto Donzelli B."/>
            <person name="Roe B.A."/>
            <person name="Macmil S.L."/>
            <person name="Krasnoff S.B."/>
            <person name="Gibson D.M."/>
        </authorList>
    </citation>
    <scope>NUCLEOTIDE SEQUENCE [LARGE SCALE GENOMIC DNA]</scope>
    <source>
        <strain evidence="10 11">ARSEF 2575</strain>
    </source>
</reference>
<feature type="domain" description="Peptidase S8/S53" evidence="8">
    <location>
        <begin position="154"/>
        <end position="409"/>
    </location>
</feature>
<protein>
    <submittedName>
        <fullName evidence="10">Peptidase S8 and DUF1034 (Fn-like) domain protein</fullName>
    </submittedName>
</protein>
<dbReference type="InterPro" id="IPR015500">
    <property type="entry name" value="Peptidase_S8_subtilisin-rel"/>
</dbReference>
<dbReference type="PROSITE" id="PS00136">
    <property type="entry name" value="SUBTILASE_ASP"/>
    <property type="match status" value="1"/>
</dbReference>
<evidence type="ECO:0000256" key="7">
    <source>
        <dbReference type="SAM" id="SignalP"/>
    </source>
</evidence>
<feature type="chain" id="PRO_5001992540" evidence="7">
    <location>
        <begin position="23"/>
        <end position="754"/>
    </location>
</feature>
<dbReference type="InterPro" id="IPR034187">
    <property type="entry name" value="Peptidases_S8_5"/>
</dbReference>
<dbReference type="GO" id="GO:0004252">
    <property type="term" value="F:serine-type endopeptidase activity"/>
    <property type="evidence" value="ECO:0007669"/>
    <property type="project" value="UniProtKB-UniRule"/>
</dbReference>
<dbReference type="PANTHER" id="PTHR43806:SF66">
    <property type="entry name" value="SERIN ENDOPEPTIDASE"/>
    <property type="match status" value="1"/>
</dbReference>
<sequence>MIRLSLPTLAWLTITAVAGTKAPSTSSVHDYIVECESSMCVEQLANNVQEKGGQVRHKFNSDIFHGVSVQLESISTAEQTIAELEELEGIRGVWPVQASTPVVEVGQENPKLGAAGNLHSGDTQRHRASKRAADDLWPHLMTHVDKLHKKGFSGKGIKIAVVDTGIDYTHPALGGCFGKGCRVAFGDNFSKDGEKGDPMDCYGHGTQVAGVLAGYSRDQGFVGAAPNATLMAYRVLDCSAEGTEDDMMAGWLKAYEDRAQIIVSSTGIQGNGWAQGPLAMVASRIAARGVTCIGGLGNMQEQGLFYAMAPATGDGVISVNSVASDYTVPYLSAYGPTWDLRIKPNVIAPGQGIWVTEKHGRYTYTSGTSYATPLVGGIVALVAEARGGNFNGVLINKLFMSTAKPQRDNGAFMSVAQQGGGLIDAWEAAHATTLVEPAGLEFNDTEHRVSISLNITNTAKSEVSYELSNLAATTLYTFSTGGTKPGQGEHAQATADIKLSLSSFTLGPGQSATVDVSAEEPLGLDASRLPLWSGWVAITGSDGTNLTAPYLGLSGSLRSATSLHPNTLRVRWADPNNVTPLDKNASVVFLDPPSGQKPGSPASIGELTQIFSGNLFFRLSLLASPQVLMDIVPLDLCPLGTDTSTVQWPPDLSMNCVPSSMVKDSRGLKSIGQVAGFPRYYASRNAVGVEGEWDGAYAKGQYAPPGRYKIIARALAVFGDASNPSDWQLTESPAVFILYLHNYIPVAKPTPEHA</sequence>
<comment type="similarity">
    <text evidence="1 6">Belongs to the peptidase S8 family.</text>
</comment>
<comment type="caution">
    <text evidence="10">The sequence shown here is derived from an EMBL/GenBank/DDBJ whole genome shotgun (WGS) entry which is preliminary data.</text>
</comment>
<gene>
    <name evidence="10" type="ORF">X797_001258</name>
</gene>
<proteinExistence type="inferred from homology"/>
<dbReference type="PANTHER" id="PTHR43806">
    <property type="entry name" value="PEPTIDASE S8"/>
    <property type="match status" value="1"/>
</dbReference>